<dbReference type="Proteomes" id="UP000177197">
    <property type="component" value="Unassembled WGS sequence"/>
</dbReference>
<reference evidence="2 3" key="1">
    <citation type="journal article" date="2016" name="Nat. Commun.">
        <title>Thousands of microbial genomes shed light on interconnected biogeochemical processes in an aquifer system.</title>
        <authorList>
            <person name="Anantharaman K."/>
            <person name="Brown C.T."/>
            <person name="Hug L.A."/>
            <person name="Sharon I."/>
            <person name="Castelle C.J."/>
            <person name="Probst A.J."/>
            <person name="Thomas B.C."/>
            <person name="Singh A."/>
            <person name="Wilkins M.J."/>
            <person name="Karaoz U."/>
            <person name="Brodie E.L."/>
            <person name="Williams K.H."/>
            <person name="Hubbard S.S."/>
            <person name="Banfield J.F."/>
        </authorList>
    </citation>
    <scope>NUCLEOTIDE SEQUENCE [LARGE SCALE GENOMIC DNA]</scope>
</reference>
<dbReference type="InterPro" id="IPR011051">
    <property type="entry name" value="RmlC_Cupin_sf"/>
</dbReference>
<organism evidence="2 3">
    <name type="scientific">Candidatus Azambacteria bacterium RIFCSPLOWO2_02_FULL_44_14</name>
    <dbReference type="NCBI Taxonomy" id="1797306"/>
    <lineage>
        <taxon>Bacteria</taxon>
        <taxon>Candidatus Azamiibacteriota</taxon>
    </lineage>
</organism>
<dbReference type="SUPFAM" id="SSF51182">
    <property type="entry name" value="RmlC-like cupins"/>
    <property type="match status" value="1"/>
</dbReference>
<dbReference type="Gene3D" id="2.60.120.10">
    <property type="entry name" value="Jelly Rolls"/>
    <property type="match status" value="1"/>
</dbReference>
<dbReference type="EMBL" id="MEYV01000001">
    <property type="protein sequence ID" value="OGD40783.1"/>
    <property type="molecule type" value="Genomic_DNA"/>
</dbReference>
<comment type="caution">
    <text evidence="2">The sequence shown here is derived from an EMBL/GenBank/DDBJ whole genome shotgun (WGS) entry which is preliminary data.</text>
</comment>
<feature type="domain" description="Sugar 3,4-ketoisomerase QdtA cupin" evidence="1">
    <location>
        <begin position="19"/>
        <end position="136"/>
    </location>
</feature>
<evidence type="ECO:0000259" key="1">
    <source>
        <dbReference type="Pfam" id="PF05523"/>
    </source>
</evidence>
<proteinExistence type="predicted"/>
<evidence type="ECO:0000313" key="3">
    <source>
        <dbReference type="Proteomes" id="UP000177197"/>
    </source>
</evidence>
<name>A0A1F5CD39_9BACT</name>
<sequence>MKKKLEVKNSGVVILGTPDTKRGGLFVAEAKKHIPFEIKRVYFINKLSKKSVPRGDHAHKTNTQVIVCLNGSFDLHLDDGTNKQTLCLDNPSEGIILGPKLWHTMKNFSNNCTIAVFASHYYDEQDYIRHYSDFLTFI</sequence>
<dbReference type="AlphaFoldDB" id="A0A1F5CD39"/>
<accession>A0A1F5CD39</accession>
<dbReference type="InterPro" id="IPR014710">
    <property type="entry name" value="RmlC-like_jellyroll"/>
</dbReference>
<dbReference type="Pfam" id="PF05523">
    <property type="entry name" value="FdtA"/>
    <property type="match status" value="1"/>
</dbReference>
<evidence type="ECO:0000313" key="2">
    <source>
        <dbReference type="EMBL" id="OGD40783.1"/>
    </source>
</evidence>
<gene>
    <name evidence="2" type="ORF">A3I30_01715</name>
</gene>
<protein>
    <recommendedName>
        <fullName evidence="1">Sugar 3,4-ketoisomerase QdtA cupin domain-containing protein</fullName>
    </recommendedName>
</protein>
<dbReference type="InterPro" id="IPR008894">
    <property type="entry name" value="QdtA_cupin_dom"/>
</dbReference>
<dbReference type="CDD" id="cd20292">
    <property type="entry name" value="cupin_QdtA-like"/>
    <property type="match status" value="1"/>
</dbReference>